<dbReference type="AlphaFoldDB" id="A0A9P7Z705"/>
<dbReference type="Proteomes" id="UP000887226">
    <property type="component" value="Unassembled WGS sequence"/>
</dbReference>
<feature type="compositionally biased region" description="Basic residues" evidence="1">
    <location>
        <begin position="656"/>
        <end position="665"/>
    </location>
</feature>
<dbReference type="InterPro" id="IPR055264">
    <property type="entry name" value="BOD1/SHG1_dom"/>
</dbReference>
<dbReference type="EMBL" id="MU253802">
    <property type="protein sequence ID" value="KAG9246487.1"/>
    <property type="molecule type" value="Genomic_DNA"/>
</dbReference>
<feature type="compositionally biased region" description="Basic and acidic residues" evidence="1">
    <location>
        <begin position="471"/>
        <end position="499"/>
    </location>
</feature>
<feature type="compositionally biased region" description="Basic and acidic residues" evidence="1">
    <location>
        <begin position="666"/>
        <end position="726"/>
    </location>
</feature>
<keyword evidence="4" id="KW-1185">Reference proteome</keyword>
<feature type="compositionally biased region" description="Basic and acidic residues" evidence="1">
    <location>
        <begin position="309"/>
        <end position="334"/>
    </location>
</feature>
<reference evidence="3" key="1">
    <citation type="journal article" date="2021" name="IMA Fungus">
        <title>Genomic characterization of three marine fungi, including Emericellopsis atlantica sp. nov. with signatures of a generalist lifestyle and marine biomass degradation.</title>
        <authorList>
            <person name="Hagestad O.C."/>
            <person name="Hou L."/>
            <person name="Andersen J.H."/>
            <person name="Hansen E.H."/>
            <person name="Altermark B."/>
            <person name="Li C."/>
            <person name="Kuhnert E."/>
            <person name="Cox R.J."/>
            <person name="Crous P.W."/>
            <person name="Spatafora J.W."/>
            <person name="Lail K."/>
            <person name="Amirebrahimi M."/>
            <person name="Lipzen A."/>
            <person name="Pangilinan J."/>
            <person name="Andreopoulos W."/>
            <person name="Hayes R.D."/>
            <person name="Ng V."/>
            <person name="Grigoriev I.V."/>
            <person name="Jackson S.A."/>
            <person name="Sutton T.D.S."/>
            <person name="Dobson A.D.W."/>
            <person name="Rama T."/>
        </authorList>
    </citation>
    <scope>NUCLEOTIDE SEQUENCE</scope>
    <source>
        <strain evidence="3">TRa3180A</strain>
    </source>
</reference>
<feature type="compositionally biased region" description="Basic and acidic residues" evidence="1">
    <location>
        <begin position="231"/>
        <end position="296"/>
    </location>
</feature>
<dbReference type="PANTHER" id="PTHR28034:SF1">
    <property type="entry name" value="NUCLEOMORPHIN"/>
    <property type="match status" value="1"/>
</dbReference>
<feature type="compositionally biased region" description="Basic and acidic residues" evidence="1">
    <location>
        <begin position="538"/>
        <end position="554"/>
    </location>
</feature>
<organism evidence="3 4">
    <name type="scientific">Calycina marina</name>
    <dbReference type="NCBI Taxonomy" id="1763456"/>
    <lineage>
        <taxon>Eukaryota</taxon>
        <taxon>Fungi</taxon>
        <taxon>Dikarya</taxon>
        <taxon>Ascomycota</taxon>
        <taxon>Pezizomycotina</taxon>
        <taxon>Leotiomycetes</taxon>
        <taxon>Helotiales</taxon>
        <taxon>Pezizellaceae</taxon>
        <taxon>Calycina</taxon>
    </lineage>
</organism>
<dbReference type="Pfam" id="PF05205">
    <property type="entry name" value="COMPASS-Shg1"/>
    <property type="match status" value="1"/>
</dbReference>
<feature type="domain" description="BOD1/SHG1" evidence="2">
    <location>
        <begin position="36"/>
        <end position="137"/>
    </location>
</feature>
<evidence type="ECO:0000313" key="4">
    <source>
        <dbReference type="Proteomes" id="UP000887226"/>
    </source>
</evidence>
<feature type="compositionally biased region" description="Basic residues" evidence="1">
    <location>
        <begin position="406"/>
        <end position="418"/>
    </location>
</feature>
<accession>A0A9P7Z705</accession>
<feature type="compositionally biased region" description="Basic and acidic residues" evidence="1">
    <location>
        <begin position="419"/>
        <end position="463"/>
    </location>
</feature>
<protein>
    <submittedName>
        <fullName evidence="3">Complex proteins associated with Set1p component shg1-domain-containing protein</fullName>
    </submittedName>
</protein>
<sequence length="726" mass="87268">MAYVKDSRTSDLPVRKRLKTSDLPLASATRNAIEGLSHTYKKKGGYDSLRQQVWQELENSDFEAEFTRSLIAAAEEELDKSATQLLKLDRSKATLLLEGAVERSGVYSAAEKKLDNILSAHIPAIEASVRKHRADDVGGEVAAAELARGGKTDEQYAEEYAQKRAEREKIRRENRAKEQAVIEERRRIEKAKRLEEERRIEAEQERKKEEKEALKRAAEEEEAERRRKYREIRDRERDHERERERERHRERERVERPRERDYDRERDYARDRERERDRDRDDRHRRHEADSRERSSRYTPELTESKPVLSKEESDRLKKEALDNLINESKRVAEQTRQQPGFRIDRSLVPPPRKSLPASAIMPKDSPISSIEAKPSSNFRFKDEAGFKPPLGPAKQRSPSHDRASVRRSSRSRSRHRRVSDDDKDRESVRSRKDSRERGHRSSKDRDDRRKDRDDHRRKITREGRRRTRSPSRERQSSYRSRSRDRQERDRINLIPRDLRPIEKWKLTEAEKREAEAKAYLAAQAEAREKGLPIPGFYDKKVDAGSTPRHREEGQIDSPVSQRRRDSSRDRERERDKPRSSRARSRSRTPHRRKRERSTSPMNIDRYVPGASSRRRCSPSRRERSRHREDDRDSRRDRERGKDRERRRSRSEERRNRSRSRRRERKERSRSPSVRRERGSRRERSRDTDRDRDRRRDRSRERDYHDRDRERRRSRTRESKRESKRD</sequence>
<feature type="region of interest" description="Disordered" evidence="1">
    <location>
        <begin position="527"/>
        <end position="726"/>
    </location>
</feature>
<gene>
    <name evidence="3" type="ORF">BJ878DRAFT_496819</name>
</gene>
<dbReference type="OrthoDB" id="5579731at2759"/>
<proteinExistence type="predicted"/>
<feature type="compositionally biased region" description="Basic and acidic residues" evidence="1">
    <location>
        <begin position="620"/>
        <end position="655"/>
    </location>
</feature>
<feature type="compositionally biased region" description="Basic and acidic residues" evidence="1">
    <location>
        <begin position="563"/>
        <end position="579"/>
    </location>
</feature>
<feature type="compositionally biased region" description="Basic and acidic residues" evidence="1">
    <location>
        <begin position="164"/>
        <end position="218"/>
    </location>
</feature>
<evidence type="ECO:0000259" key="2">
    <source>
        <dbReference type="Pfam" id="PF05205"/>
    </source>
</evidence>
<feature type="compositionally biased region" description="Basic residues" evidence="1">
    <location>
        <begin position="580"/>
        <end position="596"/>
    </location>
</feature>
<dbReference type="PANTHER" id="PTHR28034">
    <property type="entry name" value="SET1 COMPLEX COMPONENT SHG1"/>
    <property type="match status" value="1"/>
</dbReference>
<comment type="caution">
    <text evidence="3">The sequence shown here is derived from an EMBL/GenBank/DDBJ whole genome shotgun (WGS) entry which is preliminary data.</text>
</comment>
<name>A0A9P7Z705_9HELO</name>
<evidence type="ECO:0000256" key="1">
    <source>
        <dbReference type="SAM" id="MobiDB-lite"/>
    </source>
</evidence>
<feature type="region of interest" description="Disordered" evidence="1">
    <location>
        <begin position="164"/>
        <end position="499"/>
    </location>
</feature>
<evidence type="ECO:0000313" key="3">
    <source>
        <dbReference type="EMBL" id="KAG9246487.1"/>
    </source>
</evidence>